<dbReference type="CDD" id="cd02014">
    <property type="entry name" value="TPP_POX"/>
    <property type="match status" value="1"/>
</dbReference>
<evidence type="ECO:0000259" key="4">
    <source>
        <dbReference type="Pfam" id="PF00205"/>
    </source>
</evidence>
<dbReference type="PANTHER" id="PTHR42981">
    <property type="entry name" value="PYRUVATE DEHYDROGENASE [UBIQUINONE]"/>
    <property type="match status" value="1"/>
</dbReference>
<dbReference type="Pfam" id="PF02775">
    <property type="entry name" value="TPP_enzyme_C"/>
    <property type="match status" value="1"/>
</dbReference>
<dbReference type="GO" id="GO:0000287">
    <property type="term" value="F:magnesium ion binding"/>
    <property type="evidence" value="ECO:0007669"/>
    <property type="project" value="InterPro"/>
</dbReference>
<reference evidence="7" key="2">
    <citation type="submission" date="2021-04" db="EMBL/GenBank/DDBJ databases">
        <authorList>
            <person name="Gilroy R."/>
        </authorList>
    </citation>
    <scope>NUCLEOTIDE SEQUENCE</scope>
    <source>
        <strain evidence="7">CHK32-1732</strain>
    </source>
</reference>
<dbReference type="InterPro" id="IPR011766">
    <property type="entry name" value="TPP_enzyme_TPP-bd"/>
</dbReference>
<dbReference type="GO" id="GO:0030976">
    <property type="term" value="F:thiamine pyrophosphate binding"/>
    <property type="evidence" value="ECO:0007669"/>
    <property type="project" value="InterPro"/>
</dbReference>
<feature type="domain" description="Thiamine pyrophosphate enzyme N-terminal TPP-binding" evidence="6">
    <location>
        <begin position="4"/>
        <end position="114"/>
    </location>
</feature>
<sequence>MARNYAEQLVEALEAQGVRRIFGLVGDSLNPVVDAVKRSNIEWFHVRNEEAAAFAAGAESLVTGNLAVCAGSCGPGNTHLVQGLYDSHRNGGKVLAIASHIPSQFIGSHYFQETHPEALFSECSGYCEMVNSAAQGATILHHAIQSTMAGNGVSVLVLPGDIAGDTAVESPQLKSRIAVDAPVVHPSPREVKDLAEAINKAGKVTIFGGAGCKNARDEVFALADKIKAPVGHAYGGKEYLHYDNPFDVGMSGLLGYGACSEAFDEADLLILLGTDFPYSEFLPRTTPTAQVDIKGGNIGRRTNVTYPVTGDVAATIEDLLPLIDAKKDASFLESMLKKQERNLRHVVEAYTKNIEKQKPLHPEHVTYVLDELADDDAVFTADTGMCNVWQARYVTPTGKRNLLASFRHGTMANALSQAIGAAEAVEGKRQVIAMCGDGGLAMLMGELLTMKLHQVPLKAIVYNNSTLGMVKLEMLVKGMPDFGTDHEKVNYAEIAEACGIKAFRIEDPKDVEPVLAKALAYDGPAVVDVVTDPNALSIPPEISLEQVAGFTRAATRTVLEGGVGKMFDLAKSNLRNVPRPSGFKGL</sequence>
<comment type="caution">
    <text evidence="7">The sequence shown here is derived from an EMBL/GenBank/DDBJ whole genome shotgun (WGS) entry which is preliminary data.</text>
</comment>
<proteinExistence type="inferred from homology"/>
<dbReference type="Gene3D" id="3.40.50.970">
    <property type="match status" value="2"/>
</dbReference>
<evidence type="ECO:0000313" key="8">
    <source>
        <dbReference type="Proteomes" id="UP000824190"/>
    </source>
</evidence>
<dbReference type="SUPFAM" id="SSF52518">
    <property type="entry name" value="Thiamin diphosphate-binding fold (THDP-binding)"/>
    <property type="match status" value="2"/>
</dbReference>
<dbReference type="Pfam" id="PF02776">
    <property type="entry name" value="TPP_enzyme_N"/>
    <property type="match status" value="1"/>
</dbReference>
<accession>A0A9D1RRF2</accession>
<comment type="similarity">
    <text evidence="1 3">Belongs to the TPP enzyme family.</text>
</comment>
<dbReference type="Pfam" id="PF00205">
    <property type="entry name" value="TPP_enzyme_M"/>
    <property type="match status" value="1"/>
</dbReference>
<dbReference type="Gene3D" id="3.40.50.1220">
    <property type="entry name" value="TPP-binding domain"/>
    <property type="match status" value="1"/>
</dbReference>
<organism evidence="7 8">
    <name type="scientific">Candidatus Corynebacterium avicola</name>
    <dbReference type="NCBI Taxonomy" id="2838527"/>
    <lineage>
        <taxon>Bacteria</taxon>
        <taxon>Bacillati</taxon>
        <taxon>Actinomycetota</taxon>
        <taxon>Actinomycetes</taxon>
        <taxon>Mycobacteriales</taxon>
        <taxon>Corynebacteriaceae</taxon>
        <taxon>Corynebacterium</taxon>
    </lineage>
</organism>
<dbReference type="InterPro" id="IPR012000">
    <property type="entry name" value="Thiamin_PyroP_enz_cen_dom"/>
</dbReference>
<gene>
    <name evidence="7" type="ORF">H9870_12060</name>
</gene>
<protein>
    <submittedName>
        <fullName evidence="7">Pyruvate dehydrogenase</fullName>
    </submittedName>
</protein>
<dbReference type="AlphaFoldDB" id="A0A9D1RRF2"/>
<evidence type="ECO:0000259" key="5">
    <source>
        <dbReference type="Pfam" id="PF02775"/>
    </source>
</evidence>
<evidence type="ECO:0000256" key="2">
    <source>
        <dbReference type="ARBA" id="ARBA00023052"/>
    </source>
</evidence>
<dbReference type="Proteomes" id="UP000824190">
    <property type="component" value="Unassembled WGS sequence"/>
</dbReference>
<keyword evidence="2 3" id="KW-0786">Thiamine pyrophosphate</keyword>
<dbReference type="NCBIfam" id="NF005114">
    <property type="entry name" value="PRK06546.1"/>
    <property type="match status" value="1"/>
</dbReference>
<reference evidence="7" key="1">
    <citation type="journal article" date="2021" name="PeerJ">
        <title>Extensive microbial diversity within the chicken gut microbiome revealed by metagenomics and culture.</title>
        <authorList>
            <person name="Gilroy R."/>
            <person name="Ravi A."/>
            <person name="Getino M."/>
            <person name="Pursley I."/>
            <person name="Horton D.L."/>
            <person name="Alikhan N.F."/>
            <person name="Baker D."/>
            <person name="Gharbi K."/>
            <person name="Hall N."/>
            <person name="Watson M."/>
            <person name="Adriaenssens E.M."/>
            <person name="Foster-Nyarko E."/>
            <person name="Jarju S."/>
            <person name="Secka A."/>
            <person name="Antonio M."/>
            <person name="Oren A."/>
            <person name="Chaudhuri R.R."/>
            <person name="La Ragione R."/>
            <person name="Hildebrand F."/>
            <person name="Pallen M.J."/>
        </authorList>
    </citation>
    <scope>NUCLEOTIDE SEQUENCE</scope>
    <source>
        <strain evidence="7">CHK32-1732</strain>
    </source>
</reference>
<evidence type="ECO:0000256" key="3">
    <source>
        <dbReference type="RuleBase" id="RU362132"/>
    </source>
</evidence>
<dbReference type="InterPro" id="IPR029061">
    <property type="entry name" value="THDP-binding"/>
</dbReference>
<dbReference type="InterPro" id="IPR012001">
    <property type="entry name" value="Thiamin_PyroP_enz_TPP-bd_dom"/>
</dbReference>
<dbReference type="InterPro" id="IPR029035">
    <property type="entry name" value="DHS-like_NAD/FAD-binding_dom"/>
</dbReference>
<dbReference type="SUPFAM" id="SSF52467">
    <property type="entry name" value="DHS-like NAD/FAD-binding domain"/>
    <property type="match status" value="1"/>
</dbReference>
<dbReference type="GO" id="GO:0003824">
    <property type="term" value="F:catalytic activity"/>
    <property type="evidence" value="ECO:0007669"/>
    <property type="project" value="InterPro"/>
</dbReference>
<dbReference type="PANTHER" id="PTHR42981:SF2">
    <property type="entry name" value="PYRUVATE DEHYDROGENASE [UBIQUINONE]"/>
    <property type="match status" value="1"/>
</dbReference>
<evidence type="ECO:0000256" key="1">
    <source>
        <dbReference type="ARBA" id="ARBA00007812"/>
    </source>
</evidence>
<name>A0A9D1RRF2_9CORY</name>
<dbReference type="InterPro" id="IPR047212">
    <property type="entry name" value="TPP_POXB-like"/>
</dbReference>
<dbReference type="InterPro" id="IPR047211">
    <property type="entry name" value="POXB-like"/>
</dbReference>
<keyword evidence="7" id="KW-0670">Pyruvate</keyword>
<dbReference type="EMBL" id="DXGC01000103">
    <property type="protein sequence ID" value="HIW92379.1"/>
    <property type="molecule type" value="Genomic_DNA"/>
</dbReference>
<feature type="domain" description="Thiamine pyrophosphate enzyme TPP-binding" evidence="5">
    <location>
        <begin position="382"/>
        <end position="529"/>
    </location>
</feature>
<feature type="domain" description="Thiamine pyrophosphate enzyme central" evidence="4">
    <location>
        <begin position="191"/>
        <end position="319"/>
    </location>
</feature>
<evidence type="ECO:0000313" key="7">
    <source>
        <dbReference type="EMBL" id="HIW92379.1"/>
    </source>
</evidence>
<evidence type="ECO:0000259" key="6">
    <source>
        <dbReference type="Pfam" id="PF02776"/>
    </source>
</evidence>